<dbReference type="Pfam" id="PF06237">
    <property type="entry name" value="SLC52_ribofla_tr"/>
    <property type="match status" value="1"/>
</dbReference>
<name>A0A6P8IJW3_ACTTE</name>
<comment type="catalytic activity">
    <reaction evidence="1 9">
        <text>riboflavin(in) = riboflavin(out)</text>
        <dbReference type="Rhea" id="RHEA:35015"/>
        <dbReference type="ChEBI" id="CHEBI:57986"/>
    </reaction>
</comment>
<feature type="transmembrane region" description="Helical" evidence="9">
    <location>
        <begin position="346"/>
        <end position="366"/>
    </location>
</feature>
<dbReference type="InterPro" id="IPR009357">
    <property type="entry name" value="Riboflavin_transptr"/>
</dbReference>
<evidence type="ECO:0000256" key="4">
    <source>
        <dbReference type="ARBA" id="ARBA00022448"/>
    </source>
</evidence>
<keyword evidence="6 9" id="KW-0812">Transmembrane</keyword>
<dbReference type="InParanoid" id="A0A6P8IJW3"/>
<feature type="transmembrane region" description="Helical" evidence="9">
    <location>
        <begin position="53"/>
        <end position="74"/>
    </location>
</feature>
<evidence type="ECO:0000313" key="10">
    <source>
        <dbReference type="Proteomes" id="UP000515163"/>
    </source>
</evidence>
<evidence type="ECO:0000256" key="1">
    <source>
        <dbReference type="ARBA" id="ARBA00000215"/>
    </source>
</evidence>
<keyword evidence="5 9" id="KW-1003">Cell membrane</keyword>
<feature type="transmembrane region" description="Helical" evidence="9">
    <location>
        <begin position="14"/>
        <end position="33"/>
    </location>
</feature>
<evidence type="ECO:0000313" key="11">
    <source>
        <dbReference type="RefSeq" id="XP_031567042.1"/>
    </source>
</evidence>
<feature type="transmembrane region" description="Helical" evidence="9">
    <location>
        <begin position="203"/>
        <end position="224"/>
    </location>
</feature>
<feature type="transmembrane region" description="Helical" evidence="9">
    <location>
        <begin position="150"/>
        <end position="171"/>
    </location>
</feature>
<protein>
    <recommendedName>
        <fullName evidence="9">Riboflavin transporter</fullName>
    </recommendedName>
</protein>
<keyword evidence="8 9" id="KW-0472">Membrane</keyword>
<proteinExistence type="inferred from homology"/>
<evidence type="ECO:0000256" key="8">
    <source>
        <dbReference type="ARBA" id="ARBA00023136"/>
    </source>
</evidence>
<dbReference type="PANTHER" id="PTHR12929">
    <property type="entry name" value="SOLUTE CARRIER FAMILY 52"/>
    <property type="match status" value="1"/>
</dbReference>
<comment type="similarity">
    <text evidence="3 9">Belongs to the riboflavin transporter family.</text>
</comment>
<feature type="transmembrane region" description="Helical" evidence="9">
    <location>
        <begin position="378"/>
        <end position="402"/>
    </location>
</feature>
<evidence type="ECO:0000256" key="9">
    <source>
        <dbReference type="RuleBase" id="RU368035"/>
    </source>
</evidence>
<feature type="transmembrane region" description="Helical" evidence="9">
    <location>
        <begin position="285"/>
        <end position="306"/>
    </location>
</feature>
<dbReference type="KEGG" id="aten:116302002"/>
<dbReference type="RefSeq" id="XP_031567042.1">
    <property type="nucleotide sequence ID" value="XM_031711182.1"/>
</dbReference>
<evidence type="ECO:0000256" key="2">
    <source>
        <dbReference type="ARBA" id="ARBA00004651"/>
    </source>
</evidence>
<gene>
    <name evidence="11" type="primary">LOC116302002</name>
</gene>
<dbReference type="FunCoup" id="A0A6P8IJW3">
    <property type="interactions" value="615"/>
</dbReference>
<dbReference type="GO" id="GO:0032217">
    <property type="term" value="F:riboflavin transmembrane transporter activity"/>
    <property type="evidence" value="ECO:0007669"/>
    <property type="project" value="UniProtKB-UniRule"/>
</dbReference>
<keyword evidence="10" id="KW-1185">Reference proteome</keyword>
<accession>A0A6P8IJW3</accession>
<feature type="transmembrane region" description="Helical" evidence="9">
    <location>
        <begin position="318"/>
        <end position="339"/>
    </location>
</feature>
<dbReference type="OrthoDB" id="9995836at2759"/>
<comment type="function">
    <text evidence="9">Plasma membrane transporter mediating the uptake by cells of the water soluble vitamin B2/riboflavin that plays a key role in biochemical oxidation-reduction reactions of the carbohydrate, lipid, and amino acid metabolism.</text>
</comment>
<sequence>MISKIKTTLSRSEVSWPTYLCVCVFGIGSWIAINGLWVELPLLVNRVPEKWNLPSYLTIIAQLANIGPLIFSIGNRLAPNQVTEKPVILLILSIGATSCVLLSIFWDRTSLLFGVEHSTALLLLSFSLAIVDCTSSVVFLTFMATFKTEYITALFVGETLSGMLPGFIGLAQGIGEQQKCFTNTTNNTHTVSQNAQENFGPSAFFLFLFGMMCLCAVAFLILNYMPFAKTQHVKVPLTRGLRQRAVSEDERQSLLGVDFLDRDDVSETCPGIFGRSCRRRTWQGFIYLLVIQAWINCLANGVLTSVQAYACKPYGNKAYHLVVTLTSIASAFTCFIALWLPSRSAVLVTVFSVLYTLLSAFVLVLASLSPTPPLHGTLLGSIIVVSVSVLSGGLVSYTKLTICSIMREIGQRALFWCGIAIQTGSFLGAIIMFPLVSVAKVFHQAKDSC</sequence>
<evidence type="ECO:0000256" key="6">
    <source>
        <dbReference type="ARBA" id="ARBA00022692"/>
    </source>
</evidence>
<dbReference type="Proteomes" id="UP000515163">
    <property type="component" value="Unplaced"/>
</dbReference>
<evidence type="ECO:0000256" key="5">
    <source>
        <dbReference type="ARBA" id="ARBA00022475"/>
    </source>
</evidence>
<evidence type="ECO:0000256" key="7">
    <source>
        <dbReference type="ARBA" id="ARBA00022989"/>
    </source>
</evidence>
<comment type="subcellular location">
    <subcellularLocation>
        <location evidence="2 9">Cell membrane</location>
        <topology evidence="2 9">Multi-pass membrane protein</topology>
    </subcellularLocation>
</comment>
<feature type="transmembrane region" description="Helical" evidence="9">
    <location>
        <begin position="414"/>
        <end position="436"/>
    </location>
</feature>
<organism evidence="10 11">
    <name type="scientific">Actinia tenebrosa</name>
    <name type="common">Australian red waratah sea anemone</name>
    <dbReference type="NCBI Taxonomy" id="6105"/>
    <lineage>
        <taxon>Eukaryota</taxon>
        <taxon>Metazoa</taxon>
        <taxon>Cnidaria</taxon>
        <taxon>Anthozoa</taxon>
        <taxon>Hexacorallia</taxon>
        <taxon>Actiniaria</taxon>
        <taxon>Actiniidae</taxon>
        <taxon>Actinia</taxon>
    </lineage>
</organism>
<keyword evidence="7 9" id="KW-1133">Transmembrane helix</keyword>
<evidence type="ECO:0000256" key="3">
    <source>
        <dbReference type="ARBA" id="ARBA00006366"/>
    </source>
</evidence>
<dbReference type="PANTHER" id="PTHR12929:SF10">
    <property type="entry name" value="RIBOFLAVIN TRANSPORTER"/>
    <property type="match status" value="1"/>
</dbReference>
<keyword evidence="4 9" id="KW-0813">Transport</keyword>
<dbReference type="GeneID" id="116302002"/>
<feature type="transmembrane region" description="Helical" evidence="9">
    <location>
        <begin position="86"/>
        <end position="106"/>
    </location>
</feature>
<reference evidence="11" key="1">
    <citation type="submission" date="2025-08" db="UniProtKB">
        <authorList>
            <consortium name="RefSeq"/>
        </authorList>
    </citation>
    <scope>IDENTIFICATION</scope>
    <source>
        <tissue evidence="11">Tentacle</tissue>
    </source>
</reference>
<dbReference type="GO" id="GO:0005886">
    <property type="term" value="C:plasma membrane"/>
    <property type="evidence" value="ECO:0007669"/>
    <property type="project" value="UniProtKB-SubCell"/>
</dbReference>
<feature type="transmembrane region" description="Helical" evidence="9">
    <location>
        <begin position="118"/>
        <end position="143"/>
    </location>
</feature>
<dbReference type="AlphaFoldDB" id="A0A6P8IJW3"/>